<evidence type="ECO:0000313" key="2">
    <source>
        <dbReference type="Proteomes" id="UP000075320"/>
    </source>
</evidence>
<name>A0A150WLK3_BDEBC</name>
<accession>A0A150WLK3</accession>
<proteinExistence type="predicted"/>
<dbReference type="Proteomes" id="UP000075320">
    <property type="component" value="Unassembled WGS sequence"/>
</dbReference>
<keyword evidence="2" id="KW-1185">Reference proteome</keyword>
<evidence type="ECO:0000313" key="1">
    <source>
        <dbReference type="EMBL" id="KYG64786.1"/>
    </source>
</evidence>
<dbReference type="RefSeq" id="WP_061835297.1">
    <property type="nucleotide sequence ID" value="NZ_LUKE01000002.1"/>
</dbReference>
<reference evidence="1 2" key="1">
    <citation type="submission" date="2016-03" db="EMBL/GenBank/DDBJ databases">
        <authorList>
            <person name="Ploux O."/>
        </authorList>
    </citation>
    <scope>NUCLEOTIDE SEQUENCE [LARGE SCALE GENOMIC DNA]</scope>
    <source>
        <strain evidence="1 2">R0</strain>
    </source>
</reference>
<organism evidence="1 2">
    <name type="scientific">Bdellovibrio bacteriovorus</name>
    <dbReference type="NCBI Taxonomy" id="959"/>
    <lineage>
        <taxon>Bacteria</taxon>
        <taxon>Pseudomonadati</taxon>
        <taxon>Bdellovibrionota</taxon>
        <taxon>Bdellovibrionia</taxon>
        <taxon>Bdellovibrionales</taxon>
        <taxon>Pseudobdellovibrionaceae</taxon>
        <taxon>Bdellovibrio</taxon>
    </lineage>
</organism>
<sequence length="161" mass="18399">MAVKMNVKTSGNCTMMSIEGSLIEPDSEFEGLNINPTYDLIVDLEGLKLINSMGVRHFHAWSSGLQAREVIFENCPPIFIYQLNLVPHFLPSKSHIESFLVPYYSDGTKEEKLVLFKKDVHYKKVGGKVVLEKPEVLDSKGDAMQPDIMTERYFNFLNDYF</sequence>
<dbReference type="EMBL" id="LUKE01000002">
    <property type="protein sequence ID" value="KYG64786.1"/>
    <property type="molecule type" value="Genomic_DNA"/>
</dbReference>
<dbReference type="AlphaFoldDB" id="A0A150WLK3"/>
<comment type="caution">
    <text evidence="1">The sequence shown here is derived from an EMBL/GenBank/DDBJ whole genome shotgun (WGS) entry which is preliminary data.</text>
</comment>
<protein>
    <submittedName>
        <fullName evidence="1">Uncharacterized protein</fullName>
    </submittedName>
</protein>
<gene>
    <name evidence="1" type="ORF">AZI86_11315</name>
</gene>
<dbReference type="OrthoDB" id="5292990at2"/>